<reference evidence="1" key="1">
    <citation type="submission" date="2022-01" db="EMBL/GenBank/DDBJ databases">
        <title>Draft genome sequence of Sabulilitoribacter arenilitoris KCTC 52401.</title>
        <authorList>
            <person name="Oh J.-S."/>
        </authorList>
    </citation>
    <scope>NUCLEOTIDE SEQUENCE</scope>
    <source>
        <strain evidence="1">HMF6543</strain>
    </source>
</reference>
<dbReference type="PANTHER" id="PTHR41339:SF1">
    <property type="entry name" value="SECRETED PROTEIN"/>
    <property type="match status" value="1"/>
</dbReference>
<organism evidence="1 2">
    <name type="scientific">Wocania arenilitoris</name>
    <dbReference type="NCBI Taxonomy" id="2044858"/>
    <lineage>
        <taxon>Bacteria</taxon>
        <taxon>Pseudomonadati</taxon>
        <taxon>Bacteroidota</taxon>
        <taxon>Flavobacteriia</taxon>
        <taxon>Flavobacteriales</taxon>
        <taxon>Flavobacteriaceae</taxon>
        <taxon>Wocania</taxon>
    </lineage>
</organism>
<evidence type="ECO:0000313" key="2">
    <source>
        <dbReference type="Proteomes" id="UP001199795"/>
    </source>
</evidence>
<accession>A0AAE3EMB3</accession>
<dbReference type="EMBL" id="JAKKDU010000006">
    <property type="protein sequence ID" value="MCF7568025.1"/>
    <property type="molecule type" value="Genomic_DNA"/>
</dbReference>
<proteinExistence type="predicted"/>
<sequence>MNNITKKLWVFLLVTGGIFAQQEKGIIGADNWLHNWTEFKPETVDYGEPTQILAGNITEDTRLYKRHVYLLSGNVFVTDSTTLIIEPGTVIIGDYASKGSLTISKGSKIIADGLETDPIIFTSNRSVKRAGDWGGLIILGDAPITKFGSGSVASYYNQLNANIYANSNYGGDNLESNSGILRYVRIEYAGKRIKNAGHFNGLLLASVGKETILESIMVSHCAGNSFEILGGEVNLNKAVSYKSNSNDFKFNYGAQCSLSNSLAVRSPYVSNSAGARCLQINSYDNKEEVDFTKNGTSVVAKNITLITDSDDINSNIRQGLVKEAVYVGHNASLEMNKSVISGFNPAVLFEDKIRINQENLEKIKFTDMYFNNCNGNIFVENNINNEDLENWYGSSAFFNVYSKSNNSETFIDLRNKRRPDFRLRINKIVASNEVDSDLRLIDEN</sequence>
<name>A0AAE3EMB3_9FLAO</name>
<keyword evidence="2" id="KW-1185">Reference proteome</keyword>
<gene>
    <name evidence="1" type="ORF">L3X37_06555</name>
</gene>
<protein>
    <submittedName>
        <fullName evidence="1">Uncharacterized protein</fullName>
    </submittedName>
</protein>
<dbReference type="AlphaFoldDB" id="A0AAE3EMB3"/>
<evidence type="ECO:0000313" key="1">
    <source>
        <dbReference type="EMBL" id="MCF7568025.1"/>
    </source>
</evidence>
<comment type="caution">
    <text evidence="1">The sequence shown here is derived from an EMBL/GenBank/DDBJ whole genome shotgun (WGS) entry which is preliminary data.</text>
</comment>
<dbReference type="RefSeq" id="WP_237239369.1">
    <property type="nucleotide sequence ID" value="NZ_JAKKDU010000006.1"/>
</dbReference>
<dbReference type="Proteomes" id="UP001199795">
    <property type="component" value="Unassembled WGS sequence"/>
</dbReference>
<dbReference type="PANTHER" id="PTHR41339">
    <property type="entry name" value="LIPL48"/>
    <property type="match status" value="1"/>
</dbReference>